<organism evidence="2 3">
    <name type="scientific">Halorubrum laminariae</name>
    <dbReference type="NCBI Taxonomy" id="1433523"/>
    <lineage>
        <taxon>Archaea</taxon>
        <taxon>Methanobacteriati</taxon>
        <taxon>Methanobacteriota</taxon>
        <taxon>Stenosarchaea group</taxon>
        <taxon>Halobacteria</taxon>
        <taxon>Halobacteriales</taxon>
        <taxon>Haloferacaceae</taxon>
        <taxon>Halorubrum</taxon>
    </lineage>
</organism>
<accession>A0ABD6BZW8</accession>
<protein>
    <submittedName>
        <fullName evidence="2">Uncharacterized protein</fullName>
    </submittedName>
</protein>
<proteinExistence type="predicted"/>
<comment type="caution">
    <text evidence="2">The sequence shown here is derived from an EMBL/GenBank/DDBJ whole genome shotgun (WGS) entry which is preliminary data.</text>
</comment>
<dbReference type="EMBL" id="JBHUDB010000002">
    <property type="protein sequence ID" value="MFD1570165.1"/>
    <property type="molecule type" value="Genomic_DNA"/>
</dbReference>
<evidence type="ECO:0000313" key="3">
    <source>
        <dbReference type="Proteomes" id="UP001597185"/>
    </source>
</evidence>
<evidence type="ECO:0000313" key="2">
    <source>
        <dbReference type="EMBL" id="MFD1570165.1"/>
    </source>
</evidence>
<dbReference type="Proteomes" id="UP001597185">
    <property type="component" value="Unassembled WGS sequence"/>
</dbReference>
<feature type="region of interest" description="Disordered" evidence="1">
    <location>
        <begin position="1"/>
        <end position="34"/>
    </location>
</feature>
<gene>
    <name evidence="2" type="ORF">ACFR9T_06135</name>
</gene>
<dbReference type="RefSeq" id="WP_256397027.1">
    <property type="nucleotide sequence ID" value="NZ_JANHDL010000004.1"/>
</dbReference>
<dbReference type="AlphaFoldDB" id="A0ABD6BZW8"/>
<name>A0ABD6BZW8_9EURY</name>
<keyword evidence="3" id="KW-1185">Reference proteome</keyword>
<reference evidence="2 3" key="1">
    <citation type="journal article" date="2019" name="Int. J. Syst. Evol. Microbiol.">
        <title>The Global Catalogue of Microorganisms (GCM) 10K type strain sequencing project: providing services to taxonomists for standard genome sequencing and annotation.</title>
        <authorList>
            <consortium name="The Broad Institute Genomics Platform"/>
            <consortium name="The Broad Institute Genome Sequencing Center for Infectious Disease"/>
            <person name="Wu L."/>
            <person name="Ma J."/>
        </authorList>
    </citation>
    <scope>NUCLEOTIDE SEQUENCE [LARGE SCALE GENOMIC DNA]</scope>
    <source>
        <strain evidence="2 3">CGMCC 1.12689</strain>
    </source>
</reference>
<sequence length="365" mass="40414">MQAKLPGTDDVEQPDQPRPPTIENSEQYALPKKADLPDIPGIVWGLFDTDGETRYVKGDTLTSPAGVDTEQPPHGELPANAVVEGVGAYIESYGIEEIEIPDYYSRFSDFEPVINTWTTTATGIGYGIEQNMLRGLVRLANGSGRIDHDKTHVILCENDTVLVTGPRGAFIKDLWGIKGDRTDEEPPADVYQNVRGFSMPEENETALEKTEAVLDALETYTDYEVSEYQFNRDRGKHIFHTTCGREFYPRGGPILEAGPASSVVGEHTYDYRGTTYSATVEPEDIDHGIGDTIAPMIQTTKTVLGYTVDWKIRDYVFSGNARCVDAILCYVTLTHTPAENSEGDVYLDYAVNSQGEIIESYDLDD</sequence>
<evidence type="ECO:0000256" key="1">
    <source>
        <dbReference type="SAM" id="MobiDB-lite"/>
    </source>
</evidence>